<reference evidence="8 10" key="1">
    <citation type="submission" date="2016-11" db="EMBL/GenBank/DDBJ databases">
        <authorList>
            <person name="Varghese N."/>
            <person name="Submissions S."/>
        </authorList>
    </citation>
    <scope>NUCLEOTIDE SEQUENCE [LARGE SCALE GENOMIC DNA]</scope>
    <source>
        <strain evidence="8 10">NFR18</strain>
    </source>
</reference>
<keyword evidence="4 7" id="KW-0812">Transmembrane</keyword>
<evidence type="ECO:0000313" key="8">
    <source>
        <dbReference type="EMBL" id="SFX85381.1"/>
    </source>
</evidence>
<dbReference type="AlphaFoldDB" id="A0A031GER2"/>
<comment type="caution">
    <text evidence="9">The sequence shown here is derived from an EMBL/GenBank/DDBJ whole genome shotgun (WGS) entry which is preliminary data.</text>
</comment>
<feature type="transmembrane region" description="Helical" evidence="7">
    <location>
        <begin position="176"/>
        <end position="196"/>
    </location>
</feature>
<accession>A0A031GER2</accession>
<dbReference type="EMBL" id="VDGE01000004">
    <property type="protein sequence ID" value="TNC76675.1"/>
    <property type="molecule type" value="Genomic_DNA"/>
</dbReference>
<dbReference type="Proteomes" id="UP000182489">
    <property type="component" value="Unassembled WGS sequence"/>
</dbReference>
<protein>
    <submittedName>
        <fullName evidence="8">Conserved hypothetical integral membrane protein</fullName>
    </submittedName>
    <submittedName>
        <fullName evidence="9">YeiH family putative sulfate export transporter</fullName>
    </submittedName>
</protein>
<feature type="transmembrane region" description="Helical" evidence="7">
    <location>
        <begin position="241"/>
        <end position="258"/>
    </location>
</feature>
<feature type="transmembrane region" description="Helical" evidence="7">
    <location>
        <begin position="114"/>
        <end position="132"/>
    </location>
</feature>
<evidence type="ECO:0000256" key="7">
    <source>
        <dbReference type="SAM" id="Phobius"/>
    </source>
</evidence>
<dbReference type="PANTHER" id="PTHR30106:SF2">
    <property type="entry name" value="UPF0324 INNER MEMBRANE PROTEIN YEIH"/>
    <property type="match status" value="1"/>
</dbReference>
<evidence type="ECO:0000256" key="3">
    <source>
        <dbReference type="ARBA" id="ARBA00022475"/>
    </source>
</evidence>
<feature type="transmembrane region" description="Helical" evidence="7">
    <location>
        <begin position="270"/>
        <end position="292"/>
    </location>
</feature>
<evidence type="ECO:0000256" key="4">
    <source>
        <dbReference type="ARBA" id="ARBA00022692"/>
    </source>
</evidence>
<feature type="transmembrane region" description="Helical" evidence="7">
    <location>
        <begin position="144"/>
        <end position="164"/>
    </location>
</feature>
<dbReference type="Proteomes" id="UP000305681">
    <property type="component" value="Unassembled WGS sequence"/>
</dbReference>
<keyword evidence="3" id="KW-1003">Cell membrane</keyword>
<comment type="subcellular location">
    <subcellularLocation>
        <location evidence="1">Cell membrane</location>
        <topology evidence="1">Multi-pass membrane protein</topology>
    </subcellularLocation>
</comment>
<keyword evidence="5 7" id="KW-1133">Transmembrane helix</keyword>
<dbReference type="OrthoDB" id="9805703at2"/>
<evidence type="ECO:0000256" key="6">
    <source>
        <dbReference type="ARBA" id="ARBA00023136"/>
    </source>
</evidence>
<organism evidence="9 11">
    <name type="scientific">Janthinobacterium lividum</name>
    <dbReference type="NCBI Taxonomy" id="29581"/>
    <lineage>
        <taxon>Bacteria</taxon>
        <taxon>Pseudomonadati</taxon>
        <taxon>Pseudomonadota</taxon>
        <taxon>Betaproteobacteria</taxon>
        <taxon>Burkholderiales</taxon>
        <taxon>Oxalobacteraceae</taxon>
        <taxon>Janthinobacterium</taxon>
    </lineage>
</organism>
<dbReference type="EMBL" id="FPKH01000003">
    <property type="protein sequence ID" value="SFX85381.1"/>
    <property type="molecule type" value="Genomic_DNA"/>
</dbReference>
<evidence type="ECO:0000313" key="10">
    <source>
        <dbReference type="Proteomes" id="UP000182489"/>
    </source>
</evidence>
<dbReference type="Pfam" id="PF03601">
    <property type="entry name" value="Cons_hypoth698"/>
    <property type="match status" value="1"/>
</dbReference>
<dbReference type="PANTHER" id="PTHR30106">
    <property type="entry name" value="INNER MEMBRANE PROTEIN YEIH-RELATED"/>
    <property type="match status" value="1"/>
</dbReference>
<keyword evidence="6 7" id="KW-0472">Membrane</keyword>
<feature type="transmembrane region" description="Helical" evidence="7">
    <location>
        <begin position="208"/>
        <end position="229"/>
    </location>
</feature>
<feature type="transmembrane region" description="Helical" evidence="7">
    <location>
        <begin position="329"/>
        <end position="352"/>
    </location>
</feature>
<feature type="transmembrane region" description="Helical" evidence="7">
    <location>
        <begin position="59"/>
        <end position="77"/>
    </location>
</feature>
<evidence type="ECO:0000313" key="11">
    <source>
        <dbReference type="Proteomes" id="UP000305681"/>
    </source>
</evidence>
<evidence type="ECO:0000256" key="2">
    <source>
        <dbReference type="ARBA" id="ARBA00007977"/>
    </source>
</evidence>
<feature type="transmembrane region" description="Helical" evidence="7">
    <location>
        <begin position="35"/>
        <end position="53"/>
    </location>
</feature>
<dbReference type="InterPro" id="IPR018383">
    <property type="entry name" value="UPF0324_pro"/>
</dbReference>
<reference evidence="9 11" key="2">
    <citation type="submission" date="2019-06" db="EMBL/GenBank/DDBJ databases">
        <title>Genome sequence of Janthinobacterium lividum UCD_MED1.</title>
        <authorList>
            <person name="De Leon M.E."/>
            <person name="Jospin G."/>
        </authorList>
    </citation>
    <scope>NUCLEOTIDE SEQUENCE [LARGE SCALE GENOMIC DNA]</scope>
    <source>
        <strain evidence="9 11">UCD_MED1</strain>
    </source>
</reference>
<dbReference type="eggNOG" id="COG2855">
    <property type="taxonomic scope" value="Bacteria"/>
</dbReference>
<name>A0A031GER2_9BURK</name>
<feature type="transmembrane region" description="Helical" evidence="7">
    <location>
        <begin position="298"/>
        <end position="317"/>
    </location>
</feature>
<sequence length="354" mass="37422">MKTNSSAITRVVDKNIPYLSSAVAIWRPRAVLRSWPGVAIALVIALSATFISSNYGGPQLLYALFFGLAFHFLASDPTCKPGIEFCSKVLLRTGVALLGARITFNQIASVGVTPLLIVVGGLVATLGFGYLLAKWLKRPITEGILSGGSVAICGASAALAISAVLPQTKENEKFTLLTVVGVTTLSTLAMIVYPLLVKLLGFDPTEAGVFIGGTIHDVAQVVGAGYLVSNHTGDVATFVKLTRVACLVPVVLGLSIMFKRKEGKSEVDAPPLVPFFLIGFVWLVITNSLGLIPQEVNGWINNASRACLVIAIAALGVKTSFQSLASLGWRPVIMLVMETVWIAAFVAIAVLLTR</sequence>
<dbReference type="RefSeq" id="WP_080698798.1">
    <property type="nucleotide sequence ID" value="NZ_FPKH01000003.1"/>
</dbReference>
<evidence type="ECO:0000313" key="9">
    <source>
        <dbReference type="EMBL" id="TNC76675.1"/>
    </source>
</evidence>
<proteinExistence type="inferred from homology"/>
<evidence type="ECO:0000256" key="1">
    <source>
        <dbReference type="ARBA" id="ARBA00004651"/>
    </source>
</evidence>
<dbReference type="GO" id="GO:0005886">
    <property type="term" value="C:plasma membrane"/>
    <property type="evidence" value="ECO:0007669"/>
    <property type="project" value="UniProtKB-SubCell"/>
</dbReference>
<gene>
    <name evidence="9" type="ORF">FHI69_14095</name>
    <name evidence="8" type="ORF">SAMN03097694_3576</name>
</gene>
<comment type="similarity">
    <text evidence="2">Belongs to the UPF0324 family.</text>
</comment>
<evidence type="ECO:0000256" key="5">
    <source>
        <dbReference type="ARBA" id="ARBA00022989"/>
    </source>
</evidence>